<reference evidence="1 2" key="1">
    <citation type="journal article" date="2025" name="Int. J. Syst. Evol. Microbiol.">
        <title>Desulfovibrio falkowii sp. nov., Porphyromonas miyakawae sp. nov., Mediterraneibacter flintii sp. nov. and Owariibacterium komagatae gen. nov., sp. nov., isolated from human faeces.</title>
        <authorList>
            <person name="Hamaguchi T."/>
            <person name="Ohara M."/>
            <person name="Hisatomi A."/>
            <person name="Sekiguchi K."/>
            <person name="Takeda J.I."/>
            <person name="Ueyama J."/>
            <person name="Ito M."/>
            <person name="Nishiwaki H."/>
            <person name="Ogi T."/>
            <person name="Hirayama M."/>
            <person name="Ohkuma M."/>
            <person name="Sakamoto M."/>
            <person name="Ohno K."/>
        </authorList>
    </citation>
    <scope>NUCLEOTIDE SEQUENCE [LARGE SCALE GENOMIC DNA]</scope>
    <source>
        <strain evidence="1 2">13CB11C</strain>
    </source>
</reference>
<proteinExistence type="predicted"/>
<keyword evidence="2" id="KW-1185">Reference proteome</keyword>
<gene>
    <name evidence="1" type="ORF">Tsumi_00940</name>
</gene>
<dbReference type="InterPro" id="IPR025634">
    <property type="entry name" value="DUF4292"/>
</dbReference>
<accession>A0ABQ0DZU9</accession>
<comment type="caution">
    <text evidence="1">The sequence shown here is derived from an EMBL/GenBank/DDBJ whole genome shotgun (WGS) entry which is preliminary data.</text>
</comment>
<organism evidence="1 2">
    <name type="scientific">Porphyromonas miyakawae</name>
    <dbReference type="NCBI Taxonomy" id="3137470"/>
    <lineage>
        <taxon>Bacteria</taxon>
        <taxon>Pseudomonadati</taxon>
        <taxon>Bacteroidota</taxon>
        <taxon>Bacteroidia</taxon>
        <taxon>Bacteroidales</taxon>
        <taxon>Porphyromonadaceae</taxon>
        <taxon>Porphyromonas</taxon>
    </lineage>
</organism>
<protein>
    <submittedName>
        <fullName evidence="1">Uncharacterized protein</fullName>
    </submittedName>
</protein>
<dbReference type="Pfam" id="PF14125">
    <property type="entry name" value="DUF4292"/>
    <property type="match status" value="1"/>
</dbReference>
<evidence type="ECO:0000313" key="1">
    <source>
        <dbReference type="EMBL" id="GAB1250990.1"/>
    </source>
</evidence>
<evidence type="ECO:0000313" key="2">
    <source>
        <dbReference type="Proteomes" id="UP001628220"/>
    </source>
</evidence>
<dbReference type="RefSeq" id="WP_411914817.1">
    <property type="nucleotide sequence ID" value="NZ_BAAFSF010000001.1"/>
</dbReference>
<dbReference type="Proteomes" id="UP001628220">
    <property type="component" value="Unassembled WGS sequence"/>
</dbReference>
<sequence length="255" mass="28274">MAGCSVRKATRETHGAALGLLTKAEVLRFVDEQSVPTEPFAMVGTMSVATNGGKNLTARMELRYIPDKGMTISIRPIVFYEALRAGIRPDGITVIDNYGKGYLQIGWTELAEALGMPISYELWLRFFFGKALNGAAGNVELLPEYSFQSYYKPLRLNALYQLTESKQTLRKVRYTSGKQEADYALTVYYPEAFVPYAGGKVPTSVQFDLEGSNTLRGTLQLTMEAPKRCKPTLPTLSKPNGYTTIKLTDLIKLLS</sequence>
<name>A0ABQ0DZU9_9PORP</name>
<dbReference type="EMBL" id="BAAFSF010000001">
    <property type="protein sequence ID" value="GAB1250990.1"/>
    <property type="molecule type" value="Genomic_DNA"/>
</dbReference>